<dbReference type="InterPro" id="IPR009003">
    <property type="entry name" value="Peptidase_S1_PA"/>
</dbReference>
<evidence type="ECO:0000256" key="1">
    <source>
        <dbReference type="ARBA" id="ARBA00004229"/>
    </source>
</evidence>
<keyword evidence="5 10" id="KW-0645">Protease</keyword>
<dbReference type="FunFam" id="2.40.10.10:FF:000001">
    <property type="entry name" value="Periplasmic serine protease DegS"/>
    <property type="match status" value="1"/>
</dbReference>
<keyword evidence="7" id="KW-0720">Serine protease</keyword>
<dbReference type="PANTHER" id="PTHR43343:SF3">
    <property type="entry name" value="PROTEASE DO-LIKE 8, CHLOROPLASTIC"/>
    <property type="match status" value="1"/>
</dbReference>
<feature type="domain" description="PDZ" evidence="9">
    <location>
        <begin position="321"/>
        <end position="437"/>
    </location>
</feature>
<dbReference type="InterPro" id="IPR001940">
    <property type="entry name" value="Peptidase_S1C"/>
</dbReference>
<proteinExistence type="inferred from homology"/>
<dbReference type="Pfam" id="PF13180">
    <property type="entry name" value="PDZ_2"/>
    <property type="match status" value="1"/>
</dbReference>
<dbReference type="SMART" id="SM00228">
    <property type="entry name" value="PDZ"/>
    <property type="match status" value="1"/>
</dbReference>
<keyword evidence="6" id="KW-0378">Hydrolase</keyword>
<dbReference type="AlphaFoldDB" id="A0AAD7Q443"/>
<keyword evidence="4" id="KW-0934">Plastid</keyword>
<evidence type="ECO:0000313" key="10">
    <source>
        <dbReference type="EMBL" id="KAJ7974417.1"/>
    </source>
</evidence>
<dbReference type="GO" id="GO:0006508">
    <property type="term" value="P:proteolysis"/>
    <property type="evidence" value="ECO:0007669"/>
    <property type="project" value="UniProtKB-KW"/>
</dbReference>
<dbReference type="GO" id="GO:0010206">
    <property type="term" value="P:photosystem II repair"/>
    <property type="evidence" value="ECO:0007669"/>
    <property type="project" value="UniProtKB-ARBA"/>
</dbReference>
<evidence type="ECO:0000256" key="5">
    <source>
        <dbReference type="ARBA" id="ARBA00022670"/>
    </source>
</evidence>
<dbReference type="GO" id="GO:0004252">
    <property type="term" value="F:serine-type endopeptidase activity"/>
    <property type="evidence" value="ECO:0007669"/>
    <property type="project" value="InterPro"/>
</dbReference>
<sequence>MQVLACNLWSLTSHVSSVLGRRELFFNGISSVCSRSQPSLNDAIASQQRTVQDQTRDLGGLLCKAIPSATRRALLVSLIMYSCYHPSRYLTAQALGDLSVTVEEVTPTVFPSGALFPTEDRIVQLFENNTYSVVNIFDVTLRPQLNVTGVVEIPEGNGSGVVWDGQGHIVTNYHVIGNSLARNPSPGQVVARVNILASDGIQKNFEGKLVGADRAKDLAVLKVEASEDLLRPIKVGQSSSLKVGQQCLAIGNPFGFDHTLTVGVISGLNRDIFSQTGVTIGGGIQTDAAINPGNSGGPLLDSKGNLIGINTAIFTQTGTSAGVGFAIPSSTVSKIAPQLIQFGKAIRAGLNVDIAPDLVANQLNVRNGALVLKVPGNSIAAKAGLNPTSRGFTGNIVLGDIIVAVDNKPVKSKAELMRALEDSNVGDKVILMIQRGSEKLEVPIVLEEQTS</sequence>
<dbReference type="Proteomes" id="UP001163823">
    <property type="component" value="Chromosome 3"/>
</dbReference>
<comment type="subcellular location">
    <subcellularLocation>
        <location evidence="1">Plastid</location>
        <location evidence="1">Chloroplast</location>
    </subcellularLocation>
</comment>
<dbReference type="InterPro" id="IPR039382">
    <property type="entry name" value="DEGP1/8_PDZ_dom"/>
</dbReference>
<evidence type="ECO:0000256" key="2">
    <source>
        <dbReference type="ARBA" id="ARBA00010541"/>
    </source>
</evidence>
<evidence type="ECO:0000313" key="11">
    <source>
        <dbReference type="Proteomes" id="UP001163823"/>
    </source>
</evidence>
<keyword evidence="3" id="KW-0150">Chloroplast</keyword>
<organism evidence="10 11">
    <name type="scientific">Quillaja saponaria</name>
    <name type="common">Soap bark tree</name>
    <dbReference type="NCBI Taxonomy" id="32244"/>
    <lineage>
        <taxon>Eukaryota</taxon>
        <taxon>Viridiplantae</taxon>
        <taxon>Streptophyta</taxon>
        <taxon>Embryophyta</taxon>
        <taxon>Tracheophyta</taxon>
        <taxon>Spermatophyta</taxon>
        <taxon>Magnoliopsida</taxon>
        <taxon>eudicotyledons</taxon>
        <taxon>Gunneridae</taxon>
        <taxon>Pentapetalae</taxon>
        <taxon>rosids</taxon>
        <taxon>fabids</taxon>
        <taxon>Fabales</taxon>
        <taxon>Quillajaceae</taxon>
        <taxon>Quillaja</taxon>
    </lineage>
</organism>
<dbReference type="CDD" id="cd00990">
    <property type="entry name" value="cpPDZ_AtDEGP1-like"/>
    <property type="match status" value="1"/>
</dbReference>
<comment type="caution">
    <text evidence="10">The sequence shown here is derived from an EMBL/GenBank/DDBJ whole genome shotgun (WGS) entry which is preliminary data.</text>
</comment>
<evidence type="ECO:0000259" key="9">
    <source>
        <dbReference type="SMART" id="SM00228"/>
    </source>
</evidence>
<evidence type="ECO:0000256" key="8">
    <source>
        <dbReference type="ARBA" id="ARBA00022946"/>
    </source>
</evidence>
<keyword evidence="8" id="KW-0809">Transit peptide</keyword>
<dbReference type="KEGG" id="qsa:O6P43_004492"/>
<dbReference type="InterPro" id="IPR036034">
    <property type="entry name" value="PDZ_sf"/>
</dbReference>
<dbReference type="EMBL" id="JARAOO010000003">
    <property type="protein sequence ID" value="KAJ7974417.1"/>
    <property type="molecule type" value="Genomic_DNA"/>
</dbReference>
<evidence type="ECO:0000256" key="7">
    <source>
        <dbReference type="ARBA" id="ARBA00022825"/>
    </source>
</evidence>
<gene>
    <name evidence="10" type="ORF">O6P43_004492</name>
</gene>
<dbReference type="FunFam" id="2.40.10.10:FF:000103">
    <property type="entry name" value="Protease Do-like 1, chloroplastic"/>
    <property type="match status" value="1"/>
</dbReference>
<dbReference type="GO" id="GO:0009534">
    <property type="term" value="C:chloroplast thylakoid"/>
    <property type="evidence" value="ECO:0007669"/>
    <property type="project" value="UniProtKB-ARBA"/>
</dbReference>
<dbReference type="InterPro" id="IPR043504">
    <property type="entry name" value="Peptidase_S1_PA_chymotrypsin"/>
</dbReference>
<comment type="similarity">
    <text evidence="2">Belongs to the peptidase S1C family.</text>
</comment>
<name>A0AAD7Q443_QUISA</name>
<evidence type="ECO:0000256" key="4">
    <source>
        <dbReference type="ARBA" id="ARBA00022640"/>
    </source>
</evidence>
<dbReference type="PANTHER" id="PTHR43343">
    <property type="entry name" value="PEPTIDASE S12"/>
    <property type="match status" value="1"/>
</dbReference>
<protein>
    <submittedName>
        <fullName evidence="10">Protease Do-like 8, chloroplastic</fullName>
    </submittedName>
</protein>
<dbReference type="PRINTS" id="PR00834">
    <property type="entry name" value="PROTEASES2C"/>
</dbReference>
<accession>A0AAD7Q443</accession>
<reference evidence="10" key="1">
    <citation type="journal article" date="2023" name="Science">
        <title>Elucidation of the pathway for biosynthesis of saponin adjuvants from the soapbark tree.</title>
        <authorList>
            <person name="Reed J."/>
            <person name="Orme A."/>
            <person name="El-Demerdash A."/>
            <person name="Owen C."/>
            <person name="Martin L.B.B."/>
            <person name="Misra R.C."/>
            <person name="Kikuchi S."/>
            <person name="Rejzek M."/>
            <person name="Martin A.C."/>
            <person name="Harkess A."/>
            <person name="Leebens-Mack J."/>
            <person name="Louveau T."/>
            <person name="Stephenson M.J."/>
            <person name="Osbourn A."/>
        </authorList>
    </citation>
    <scope>NUCLEOTIDE SEQUENCE</scope>
    <source>
        <strain evidence="10">S10</strain>
    </source>
</reference>
<dbReference type="InterPro" id="IPR001478">
    <property type="entry name" value="PDZ"/>
</dbReference>
<dbReference type="Pfam" id="PF13365">
    <property type="entry name" value="Trypsin_2"/>
    <property type="match status" value="1"/>
</dbReference>
<dbReference type="Gene3D" id="2.40.10.10">
    <property type="entry name" value="Trypsin-like serine proteases"/>
    <property type="match status" value="2"/>
</dbReference>
<evidence type="ECO:0000256" key="3">
    <source>
        <dbReference type="ARBA" id="ARBA00022528"/>
    </source>
</evidence>
<dbReference type="Gene3D" id="2.30.42.10">
    <property type="match status" value="1"/>
</dbReference>
<keyword evidence="11" id="KW-1185">Reference proteome</keyword>
<evidence type="ECO:0000256" key="6">
    <source>
        <dbReference type="ARBA" id="ARBA00022801"/>
    </source>
</evidence>
<dbReference type="SUPFAM" id="SSF50156">
    <property type="entry name" value="PDZ domain-like"/>
    <property type="match status" value="1"/>
</dbReference>
<dbReference type="SUPFAM" id="SSF50494">
    <property type="entry name" value="Trypsin-like serine proteases"/>
    <property type="match status" value="1"/>
</dbReference>
<dbReference type="InterPro" id="IPR051201">
    <property type="entry name" value="Chloro_Bact_Ser_Proteases"/>
</dbReference>